<sequence length="52" mass="5541">MGTFTMATTTRTRTTDTALTTAEAASALLNCEPAPLVADARPVRAYPTRRCP</sequence>
<organism evidence="1 2">
    <name type="scientific">Micromonospora phaseoli</name>
    <dbReference type="NCBI Taxonomy" id="1144548"/>
    <lineage>
        <taxon>Bacteria</taxon>
        <taxon>Bacillati</taxon>
        <taxon>Actinomycetota</taxon>
        <taxon>Actinomycetes</taxon>
        <taxon>Micromonosporales</taxon>
        <taxon>Micromonosporaceae</taxon>
        <taxon>Micromonospora</taxon>
    </lineage>
</organism>
<evidence type="ECO:0000313" key="1">
    <source>
        <dbReference type="EMBL" id="SEK06968.1"/>
    </source>
</evidence>
<dbReference type="STRING" id="1144548.SAMN05443287_12311"/>
<accession>A0A1H7DZG8</accession>
<protein>
    <submittedName>
        <fullName evidence="1">Uncharacterized protein</fullName>
    </submittedName>
</protein>
<proteinExistence type="predicted"/>
<gene>
    <name evidence="1" type="ORF">SAMN05443287_12311</name>
</gene>
<dbReference type="EMBL" id="FNYV01000023">
    <property type="protein sequence ID" value="SEK06968.1"/>
    <property type="molecule type" value="Genomic_DNA"/>
</dbReference>
<evidence type="ECO:0000313" key="2">
    <source>
        <dbReference type="Proteomes" id="UP000198707"/>
    </source>
</evidence>
<keyword evidence="2" id="KW-1185">Reference proteome</keyword>
<dbReference type="Proteomes" id="UP000198707">
    <property type="component" value="Unassembled WGS sequence"/>
</dbReference>
<dbReference type="AlphaFoldDB" id="A0A1H7DZG8"/>
<reference evidence="2" key="1">
    <citation type="submission" date="2016-10" db="EMBL/GenBank/DDBJ databases">
        <authorList>
            <person name="Varghese N."/>
            <person name="Submissions S."/>
        </authorList>
    </citation>
    <scope>NUCLEOTIDE SEQUENCE [LARGE SCALE GENOMIC DNA]</scope>
    <source>
        <strain evidence="2">CGMCC 4.7038</strain>
    </source>
</reference>
<name>A0A1H7DZG8_9ACTN</name>